<feature type="repeat" description="WD" evidence="1">
    <location>
        <begin position="28"/>
        <end position="51"/>
    </location>
</feature>
<keyword evidence="1" id="KW-0853">WD repeat</keyword>
<protein>
    <submittedName>
        <fullName evidence="3">Uncharacterized protein</fullName>
    </submittedName>
</protein>
<gene>
    <name evidence="3" type="ORF">VP01_3611g1</name>
</gene>
<sequence length="124" mass="13494">MSYSIPARVLTLPTTTQHEQDKTCSRDLVVMGSEDGCVCIWDLQSRELLSKNKTHQGSLPHMKQNPPTKSSSQVDTAFFETFCVESIIAISIHPTDPSIVAVAGLDRDPSIKICTLSPPPPTAT</sequence>
<dbReference type="Gene3D" id="2.130.10.10">
    <property type="entry name" value="YVTN repeat-like/Quinoprotein amine dehydrogenase"/>
    <property type="match status" value="1"/>
</dbReference>
<dbReference type="OrthoDB" id="674604at2759"/>
<evidence type="ECO:0000313" key="4">
    <source>
        <dbReference type="Proteomes" id="UP000037035"/>
    </source>
</evidence>
<feature type="region of interest" description="Disordered" evidence="2">
    <location>
        <begin position="52"/>
        <end position="72"/>
    </location>
</feature>
<dbReference type="EMBL" id="LAVV01008626">
    <property type="protein sequence ID" value="KNZ52336.1"/>
    <property type="molecule type" value="Genomic_DNA"/>
</dbReference>
<keyword evidence="4" id="KW-1185">Reference proteome</keyword>
<dbReference type="Proteomes" id="UP000037035">
    <property type="component" value="Unassembled WGS sequence"/>
</dbReference>
<dbReference type="AlphaFoldDB" id="A0A0L6UV00"/>
<dbReference type="InterPro" id="IPR036322">
    <property type="entry name" value="WD40_repeat_dom_sf"/>
</dbReference>
<name>A0A0L6UV00_9BASI</name>
<evidence type="ECO:0000256" key="2">
    <source>
        <dbReference type="SAM" id="MobiDB-lite"/>
    </source>
</evidence>
<dbReference type="VEuPathDB" id="FungiDB:VP01_3611g1"/>
<dbReference type="InterPro" id="IPR015943">
    <property type="entry name" value="WD40/YVTN_repeat-like_dom_sf"/>
</dbReference>
<dbReference type="InterPro" id="IPR001680">
    <property type="entry name" value="WD40_rpt"/>
</dbReference>
<dbReference type="PROSITE" id="PS50082">
    <property type="entry name" value="WD_REPEATS_2"/>
    <property type="match status" value="1"/>
</dbReference>
<comment type="caution">
    <text evidence="3">The sequence shown here is derived from an EMBL/GenBank/DDBJ whole genome shotgun (WGS) entry which is preliminary data.</text>
</comment>
<organism evidence="3 4">
    <name type="scientific">Puccinia sorghi</name>
    <dbReference type="NCBI Taxonomy" id="27349"/>
    <lineage>
        <taxon>Eukaryota</taxon>
        <taxon>Fungi</taxon>
        <taxon>Dikarya</taxon>
        <taxon>Basidiomycota</taxon>
        <taxon>Pucciniomycotina</taxon>
        <taxon>Pucciniomycetes</taxon>
        <taxon>Pucciniales</taxon>
        <taxon>Pucciniaceae</taxon>
        <taxon>Puccinia</taxon>
    </lineage>
</organism>
<dbReference type="SUPFAM" id="SSF50978">
    <property type="entry name" value="WD40 repeat-like"/>
    <property type="match status" value="1"/>
</dbReference>
<dbReference type="STRING" id="27349.A0A0L6UV00"/>
<proteinExistence type="predicted"/>
<reference evidence="3 4" key="1">
    <citation type="submission" date="2015-08" db="EMBL/GenBank/DDBJ databases">
        <title>Next Generation Sequencing and Analysis of the Genome of Puccinia sorghi L Schw, the Causal Agent of Maize Common Rust.</title>
        <authorList>
            <person name="Rochi L."/>
            <person name="Burguener G."/>
            <person name="Darino M."/>
            <person name="Turjanski A."/>
            <person name="Kreff E."/>
            <person name="Dieguez M.J."/>
            <person name="Sacco F."/>
        </authorList>
    </citation>
    <scope>NUCLEOTIDE SEQUENCE [LARGE SCALE GENOMIC DNA]</scope>
    <source>
        <strain evidence="3 4">RO10H11247</strain>
    </source>
</reference>
<accession>A0A0L6UV00</accession>
<evidence type="ECO:0000313" key="3">
    <source>
        <dbReference type="EMBL" id="KNZ52336.1"/>
    </source>
</evidence>
<evidence type="ECO:0000256" key="1">
    <source>
        <dbReference type="PROSITE-ProRule" id="PRU00221"/>
    </source>
</evidence>